<evidence type="ECO:0000313" key="4">
    <source>
        <dbReference type="EMBL" id="KAK7073284.1"/>
    </source>
</evidence>
<comment type="similarity">
    <text evidence="1">Belongs to the CNPPD1 family.</text>
</comment>
<dbReference type="SUPFAM" id="SSF47954">
    <property type="entry name" value="Cyclin-like"/>
    <property type="match status" value="1"/>
</dbReference>
<feature type="transmembrane region" description="Helical" evidence="3">
    <location>
        <begin position="220"/>
        <end position="242"/>
    </location>
</feature>
<dbReference type="AlphaFoldDB" id="A0AAN9A3Y1"/>
<keyword evidence="3" id="KW-0472">Membrane</keyword>
<dbReference type="PANTHER" id="PTHR15615:SF108">
    <property type="entry name" value="PROTEIN CNPPD1"/>
    <property type="match status" value="1"/>
</dbReference>
<dbReference type="InterPro" id="IPR036915">
    <property type="entry name" value="Cyclin-like_sf"/>
</dbReference>
<reference evidence="4 5" key="1">
    <citation type="submission" date="2023-11" db="EMBL/GenBank/DDBJ databases">
        <title>Halocaridina rubra genome assembly.</title>
        <authorList>
            <person name="Smith C."/>
        </authorList>
    </citation>
    <scope>NUCLEOTIDE SEQUENCE [LARGE SCALE GENOMIC DNA]</scope>
    <source>
        <strain evidence="4">EP-1</strain>
        <tissue evidence="4">Whole</tissue>
    </source>
</reference>
<keyword evidence="4" id="KW-0808">Transferase</keyword>
<evidence type="ECO:0000256" key="2">
    <source>
        <dbReference type="ARBA" id="ARBA00040808"/>
    </source>
</evidence>
<keyword evidence="3" id="KW-1133">Transmembrane helix</keyword>
<keyword evidence="3" id="KW-0812">Transmembrane</keyword>
<sequence length="493" mass="54866">MKTPKTPDKLKTSQFAKFLPEYLEYAERIRKTLYYGKLPSTDRPSLPFTGFSVEKISELCRQDGLEHLDMRYASSVCYDACVTPCSLILALMYIDRLRANNPEYLSSASPSQVFIVALLVASKYLYDDGEEDEVFNDEWATSAAVSLAELNQAERDFLVAIDWNLFVDADTFLTGFKRLESDLAFREGTKRGYFTYTDLLSITQILPSSYTAVINLMSHVFAVCMVGYTAAVVSVIASTLLAQECSHQLTMAVSKMTRDLIMRDTSAACPNSSLYLPATPVIESSVSLTELEDEIEDDEGSFGIPGLPSHALTTLTTSILLAISSPGLPRQHPNLGREKYRVCTPTKENKGCTDGFEECSVDNEFDPSDIRLPFTTGAYWPPSSQFGVNSFDLTIDVTDANVRYQKEDWVYSNPWMIPWLSWHVSPVYGLIHNFSGIGAPNMSGNGKMEYSLFEWLAWVGGMMKDVVEELVPESPEPSGRLTPLFGRVAVALS</sequence>
<dbReference type="InterPro" id="IPR013922">
    <property type="entry name" value="Cyclin_PHO80-like"/>
</dbReference>
<dbReference type="GO" id="GO:0016301">
    <property type="term" value="F:kinase activity"/>
    <property type="evidence" value="ECO:0007669"/>
    <property type="project" value="UniProtKB-KW"/>
</dbReference>
<dbReference type="CDD" id="cd20557">
    <property type="entry name" value="CYCLIN_ScPCL1-like"/>
    <property type="match status" value="1"/>
</dbReference>
<dbReference type="Pfam" id="PF08613">
    <property type="entry name" value="Cyclin"/>
    <property type="match status" value="1"/>
</dbReference>
<evidence type="ECO:0000313" key="5">
    <source>
        <dbReference type="Proteomes" id="UP001381693"/>
    </source>
</evidence>
<protein>
    <recommendedName>
        <fullName evidence="2">Protein CNPPD1</fullName>
    </recommendedName>
</protein>
<dbReference type="EMBL" id="JAXCGZ010013224">
    <property type="protein sequence ID" value="KAK7073284.1"/>
    <property type="molecule type" value="Genomic_DNA"/>
</dbReference>
<dbReference type="Proteomes" id="UP001381693">
    <property type="component" value="Unassembled WGS sequence"/>
</dbReference>
<dbReference type="GO" id="GO:0000307">
    <property type="term" value="C:cyclin-dependent protein kinase holoenzyme complex"/>
    <property type="evidence" value="ECO:0007669"/>
    <property type="project" value="TreeGrafter"/>
</dbReference>
<name>A0AAN9A3Y1_HALRR</name>
<dbReference type="GO" id="GO:0016538">
    <property type="term" value="F:cyclin-dependent protein serine/threonine kinase regulator activity"/>
    <property type="evidence" value="ECO:0007669"/>
    <property type="project" value="TreeGrafter"/>
</dbReference>
<dbReference type="PANTHER" id="PTHR15615">
    <property type="match status" value="1"/>
</dbReference>
<gene>
    <name evidence="4" type="primary">CNPPD1</name>
    <name evidence="4" type="ORF">SK128_002765</name>
</gene>
<dbReference type="Gene3D" id="1.10.472.10">
    <property type="entry name" value="Cyclin-like"/>
    <property type="match status" value="1"/>
</dbReference>
<evidence type="ECO:0000256" key="1">
    <source>
        <dbReference type="ARBA" id="ARBA00038508"/>
    </source>
</evidence>
<keyword evidence="5" id="KW-1185">Reference proteome</keyword>
<keyword evidence="4" id="KW-0418">Kinase</keyword>
<comment type="caution">
    <text evidence="4">The sequence shown here is derived from an EMBL/GenBank/DDBJ whole genome shotgun (WGS) entry which is preliminary data.</text>
</comment>
<proteinExistence type="inferred from homology"/>
<dbReference type="GO" id="GO:0005634">
    <property type="term" value="C:nucleus"/>
    <property type="evidence" value="ECO:0007669"/>
    <property type="project" value="TreeGrafter"/>
</dbReference>
<accession>A0AAN9A3Y1</accession>
<evidence type="ECO:0000256" key="3">
    <source>
        <dbReference type="SAM" id="Phobius"/>
    </source>
</evidence>
<organism evidence="4 5">
    <name type="scientific">Halocaridina rubra</name>
    <name type="common">Hawaiian red shrimp</name>
    <dbReference type="NCBI Taxonomy" id="373956"/>
    <lineage>
        <taxon>Eukaryota</taxon>
        <taxon>Metazoa</taxon>
        <taxon>Ecdysozoa</taxon>
        <taxon>Arthropoda</taxon>
        <taxon>Crustacea</taxon>
        <taxon>Multicrustacea</taxon>
        <taxon>Malacostraca</taxon>
        <taxon>Eumalacostraca</taxon>
        <taxon>Eucarida</taxon>
        <taxon>Decapoda</taxon>
        <taxon>Pleocyemata</taxon>
        <taxon>Caridea</taxon>
        <taxon>Atyoidea</taxon>
        <taxon>Atyidae</taxon>
        <taxon>Halocaridina</taxon>
    </lineage>
</organism>
<dbReference type="GO" id="GO:0019901">
    <property type="term" value="F:protein kinase binding"/>
    <property type="evidence" value="ECO:0007669"/>
    <property type="project" value="InterPro"/>
</dbReference>